<reference evidence="2 3" key="1">
    <citation type="submission" date="2017-04" db="EMBL/GenBank/DDBJ databases">
        <title>Emergence of KPC-2-producing Citrobacter isolates from sediments of a Chinese river.</title>
        <authorList>
            <person name="Zheng B."/>
        </authorList>
    </citation>
    <scope>NUCLEOTIDE SEQUENCE [LARGE SCALE GENOMIC DNA]</scope>
    <source>
        <strain evidence="2 3">C191</strain>
    </source>
</reference>
<dbReference type="RefSeq" id="WP_094543598.1">
    <property type="nucleotide sequence ID" value="NZ_NEFA01000115.1"/>
</dbReference>
<gene>
    <name evidence="2" type="ORF">B9P89_29975</name>
</gene>
<name>A0AA44NEX6_CITFR</name>
<dbReference type="CDD" id="cd17242">
    <property type="entry name" value="MobM_relaxase"/>
    <property type="match status" value="1"/>
</dbReference>
<accession>A0AA44NEX6</accession>
<dbReference type="GO" id="GO:0003677">
    <property type="term" value="F:DNA binding"/>
    <property type="evidence" value="ECO:0007669"/>
    <property type="project" value="InterPro"/>
</dbReference>
<dbReference type="GO" id="GO:0006310">
    <property type="term" value="P:DNA recombination"/>
    <property type="evidence" value="ECO:0007669"/>
    <property type="project" value="InterPro"/>
</dbReference>
<evidence type="ECO:0000313" key="3">
    <source>
        <dbReference type="Proteomes" id="UP000215827"/>
    </source>
</evidence>
<organism evidence="2 3">
    <name type="scientific">Citrobacter freundii</name>
    <dbReference type="NCBI Taxonomy" id="546"/>
    <lineage>
        <taxon>Bacteria</taxon>
        <taxon>Pseudomonadati</taxon>
        <taxon>Pseudomonadota</taxon>
        <taxon>Gammaproteobacteria</taxon>
        <taxon>Enterobacterales</taxon>
        <taxon>Enterobacteriaceae</taxon>
        <taxon>Citrobacter</taxon>
        <taxon>Citrobacter freundii complex</taxon>
    </lineage>
</organism>
<dbReference type="NCBIfam" id="NF041497">
    <property type="entry name" value="MobV"/>
    <property type="match status" value="1"/>
</dbReference>
<sequence length="368" mass="42724">MYSIIRKQSHKKTAIQAVHNHNMRIVIEENVNSKKSNLNEILIGTENTRSDIMSYIKNNDIVIRNKDTVIFNEFVLTASPEFFFNNKDGSKKTKSEYNDNLKEWVKTQIEFLEKENYGKCVNAVLHLDESSPHIHALILPIVDNKLNNKSFWRGKNSYGRLQDIYNASNSKFGLKRGEEKSKTLVDHTTLKDYRELIKQDLEEEKEFYNELSKDILDIPPRKNLIGLEKKYSAEEVKEIASATFKKLNRQRRRAKFRAKKSDEKADAATSEFYKKKKETSKIEFFYNENQKQLEKTIVENSTLKTQNLELKQSQSDLELVKKFLPDELQSLVVRARELASGGDSGGTKHTAEPTPTADLTTYKRPKYK</sequence>
<dbReference type="EMBL" id="NEFA01000115">
    <property type="protein sequence ID" value="OYQ91291.1"/>
    <property type="molecule type" value="Genomic_DNA"/>
</dbReference>
<comment type="caution">
    <text evidence="2">The sequence shown here is derived from an EMBL/GenBank/DDBJ whole genome shotgun (WGS) entry which is preliminary data.</text>
</comment>
<proteinExistence type="predicted"/>
<feature type="region of interest" description="Disordered" evidence="1">
    <location>
        <begin position="338"/>
        <end position="368"/>
    </location>
</feature>
<dbReference type="Proteomes" id="UP000215827">
    <property type="component" value="Unassembled WGS sequence"/>
</dbReference>
<evidence type="ECO:0000313" key="2">
    <source>
        <dbReference type="EMBL" id="OYQ91291.1"/>
    </source>
</evidence>
<dbReference type="Pfam" id="PF01076">
    <property type="entry name" value="Mob_Pre"/>
    <property type="match status" value="1"/>
</dbReference>
<protein>
    <submittedName>
        <fullName evidence="2">Plasmid recombination enzyme family protein</fullName>
    </submittedName>
</protein>
<dbReference type="InterPro" id="IPR001668">
    <property type="entry name" value="Mob_Pre"/>
</dbReference>
<evidence type="ECO:0000256" key="1">
    <source>
        <dbReference type="SAM" id="MobiDB-lite"/>
    </source>
</evidence>
<dbReference type="AlphaFoldDB" id="A0AA44NEX6"/>
<dbReference type="Gene3D" id="3.30.930.30">
    <property type="match status" value="1"/>
</dbReference>